<dbReference type="AlphaFoldDB" id="A0A3S3NW51"/>
<dbReference type="OrthoDB" id="5843397at2759"/>
<dbReference type="Gene3D" id="2.60.40.10">
    <property type="entry name" value="Immunoglobulins"/>
    <property type="match status" value="2"/>
</dbReference>
<dbReference type="STRING" id="1965070.A0A3S3NW51"/>
<keyword evidence="3" id="KW-1185">Reference proteome</keyword>
<evidence type="ECO:0000313" key="2">
    <source>
        <dbReference type="EMBL" id="RWR99877.1"/>
    </source>
</evidence>
<sequence length="153" mass="17072">PPERIRIIDASGDALEGRTTPIDEGSDVIVSCIAIAGNPLPIVRWFHNGKEIDSDSSLDADNVTVRNTLHLFTLSRDYFETVLFCEAEHKLYPHPVNASILIDMNLKPLYVKIEKSWRSLVAGQKAELVCRSFGSRPPAVLTWIKGEEKLLDS</sequence>
<dbReference type="SUPFAM" id="SSF48726">
    <property type="entry name" value="Immunoglobulin"/>
    <property type="match status" value="2"/>
</dbReference>
<comment type="caution">
    <text evidence="2">The sequence shown here is derived from an EMBL/GenBank/DDBJ whole genome shotgun (WGS) entry which is preliminary data.</text>
</comment>
<accession>A0A3S3NW51</accession>
<dbReference type="PANTHER" id="PTHR23278:SF19">
    <property type="entry name" value="OBSCURIN"/>
    <property type="match status" value="1"/>
</dbReference>
<dbReference type="PANTHER" id="PTHR23278">
    <property type="entry name" value="SIDESTEP PROTEIN"/>
    <property type="match status" value="1"/>
</dbReference>
<feature type="non-terminal residue" evidence="2">
    <location>
        <position position="153"/>
    </location>
</feature>
<dbReference type="Proteomes" id="UP000285301">
    <property type="component" value="Unassembled WGS sequence"/>
</dbReference>
<feature type="non-terminal residue" evidence="2">
    <location>
        <position position="1"/>
    </location>
</feature>
<proteinExistence type="predicted"/>
<feature type="domain" description="Ig-like" evidence="1">
    <location>
        <begin position="2"/>
        <end position="89"/>
    </location>
</feature>
<dbReference type="EMBL" id="NCKU01013231">
    <property type="protein sequence ID" value="RWR99877.1"/>
    <property type="molecule type" value="Genomic_DNA"/>
</dbReference>
<reference evidence="2 3" key="1">
    <citation type="journal article" date="2018" name="Gigascience">
        <title>Genomes of trombidid mites reveal novel predicted allergens and laterally-transferred genes associated with secondary metabolism.</title>
        <authorList>
            <person name="Dong X."/>
            <person name="Chaisiri K."/>
            <person name="Xia D."/>
            <person name="Armstrong S.D."/>
            <person name="Fang Y."/>
            <person name="Donnelly M.J."/>
            <person name="Kadowaki T."/>
            <person name="McGarry J.W."/>
            <person name="Darby A.C."/>
            <person name="Makepeace B.L."/>
        </authorList>
    </citation>
    <scope>NUCLEOTIDE SEQUENCE [LARGE SCALE GENOMIC DNA]</scope>
    <source>
        <strain evidence="2">UoL-WK</strain>
    </source>
</reference>
<gene>
    <name evidence="2" type="ORF">B4U79_07879</name>
</gene>
<feature type="domain" description="Ig-like" evidence="1">
    <location>
        <begin position="108"/>
        <end position="153"/>
    </location>
</feature>
<organism evidence="2 3">
    <name type="scientific">Dinothrombium tinctorium</name>
    <dbReference type="NCBI Taxonomy" id="1965070"/>
    <lineage>
        <taxon>Eukaryota</taxon>
        <taxon>Metazoa</taxon>
        <taxon>Ecdysozoa</taxon>
        <taxon>Arthropoda</taxon>
        <taxon>Chelicerata</taxon>
        <taxon>Arachnida</taxon>
        <taxon>Acari</taxon>
        <taxon>Acariformes</taxon>
        <taxon>Trombidiformes</taxon>
        <taxon>Prostigmata</taxon>
        <taxon>Anystina</taxon>
        <taxon>Parasitengona</taxon>
        <taxon>Trombidioidea</taxon>
        <taxon>Trombidiidae</taxon>
        <taxon>Dinothrombium</taxon>
    </lineage>
</organism>
<evidence type="ECO:0000313" key="3">
    <source>
        <dbReference type="Proteomes" id="UP000285301"/>
    </source>
</evidence>
<protein>
    <submittedName>
        <fullName evidence="2">Nephrin-like protein</fullName>
    </submittedName>
</protein>
<dbReference type="InterPro" id="IPR036179">
    <property type="entry name" value="Ig-like_dom_sf"/>
</dbReference>
<dbReference type="InterPro" id="IPR007110">
    <property type="entry name" value="Ig-like_dom"/>
</dbReference>
<name>A0A3S3NW51_9ACAR</name>
<dbReference type="InterPro" id="IPR013783">
    <property type="entry name" value="Ig-like_fold"/>
</dbReference>
<dbReference type="PROSITE" id="PS50835">
    <property type="entry name" value="IG_LIKE"/>
    <property type="match status" value="2"/>
</dbReference>
<dbReference type="Pfam" id="PF13927">
    <property type="entry name" value="Ig_3"/>
    <property type="match status" value="1"/>
</dbReference>
<evidence type="ECO:0000259" key="1">
    <source>
        <dbReference type="PROSITE" id="PS50835"/>
    </source>
</evidence>